<dbReference type="AlphaFoldDB" id="A0A0G4HXC6"/>
<keyword evidence="2 3" id="KW-0040">ANK repeat</keyword>
<proteinExistence type="predicted"/>
<evidence type="ECO:0000256" key="5">
    <source>
        <dbReference type="SAM" id="Phobius"/>
    </source>
</evidence>
<dbReference type="SUPFAM" id="SSF48403">
    <property type="entry name" value="Ankyrin repeat"/>
    <property type="match status" value="1"/>
</dbReference>
<feature type="transmembrane region" description="Helical" evidence="5">
    <location>
        <begin position="878"/>
        <end position="901"/>
    </location>
</feature>
<feature type="transmembrane region" description="Helical" evidence="5">
    <location>
        <begin position="949"/>
        <end position="972"/>
    </location>
</feature>
<dbReference type="PANTHER" id="PTHR24171">
    <property type="entry name" value="ANKYRIN REPEAT DOMAIN-CONTAINING PROTEIN 39-RELATED"/>
    <property type="match status" value="1"/>
</dbReference>
<feature type="repeat" description="ANK" evidence="3">
    <location>
        <begin position="482"/>
        <end position="514"/>
    </location>
</feature>
<evidence type="ECO:0000313" key="6">
    <source>
        <dbReference type="EMBL" id="CEM49117.1"/>
    </source>
</evidence>
<keyword evidence="1" id="KW-0677">Repeat</keyword>
<feature type="transmembrane region" description="Helical" evidence="5">
    <location>
        <begin position="811"/>
        <end position="831"/>
    </location>
</feature>
<dbReference type="PhylomeDB" id="A0A0G4HXC6"/>
<feature type="region of interest" description="Disordered" evidence="4">
    <location>
        <begin position="1"/>
        <end position="55"/>
    </location>
</feature>
<dbReference type="Pfam" id="PF12796">
    <property type="entry name" value="Ank_2"/>
    <property type="match status" value="2"/>
</dbReference>
<dbReference type="PROSITE" id="PS50297">
    <property type="entry name" value="ANK_REP_REGION"/>
    <property type="match status" value="5"/>
</dbReference>
<evidence type="ECO:0000256" key="4">
    <source>
        <dbReference type="SAM" id="MobiDB-lite"/>
    </source>
</evidence>
<keyword evidence="5" id="KW-0472">Membrane</keyword>
<name>A0A0G4HXC6_9ALVE</name>
<feature type="transmembrane region" description="Helical" evidence="5">
    <location>
        <begin position="843"/>
        <end position="866"/>
    </location>
</feature>
<dbReference type="InterPro" id="IPR036770">
    <property type="entry name" value="Ankyrin_rpt-contain_sf"/>
</dbReference>
<feature type="transmembrane region" description="Helical" evidence="5">
    <location>
        <begin position="1086"/>
        <end position="1106"/>
    </location>
</feature>
<dbReference type="Gene3D" id="1.25.40.20">
    <property type="entry name" value="Ankyrin repeat-containing domain"/>
    <property type="match status" value="2"/>
</dbReference>
<dbReference type="InterPro" id="IPR002110">
    <property type="entry name" value="Ankyrin_rpt"/>
</dbReference>
<feature type="region of interest" description="Disordered" evidence="4">
    <location>
        <begin position="1035"/>
        <end position="1074"/>
    </location>
</feature>
<dbReference type="EMBL" id="CDMZ01004236">
    <property type="protein sequence ID" value="CEM49117.1"/>
    <property type="molecule type" value="Genomic_DNA"/>
</dbReference>
<feature type="repeat" description="ANK" evidence="3">
    <location>
        <begin position="401"/>
        <end position="433"/>
    </location>
</feature>
<reference evidence="6" key="1">
    <citation type="submission" date="2014-11" db="EMBL/GenBank/DDBJ databases">
        <authorList>
            <person name="Otto D Thomas"/>
            <person name="Naeem Raeece"/>
        </authorList>
    </citation>
    <scope>NUCLEOTIDE SEQUENCE</scope>
</reference>
<dbReference type="VEuPathDB" id="CryptoDB:Cvel_9227"/>
<dbReference type="PANTHER" id="PTHR24171:SF9">
    <property type="entry name" value="ANKYRIN REPEAT DOMAIN-CONTAINING PROTEIN 39"/>
    <property type="match status" value="1"/>
</dbReference>
<feature type="region of interest" description="Disordered" evidence="4">
    <location>
        <begin position="110"/>
        <end position="132"/>
    </location>
</feature>
<accession>A0A0G4HXC6</accession>
<dbReference type="SMART" id="SM00248">
    <property type="entry name" value="ANK"/>
    <property type="match status" value="8"/>
</dbReference>
<feature type="transmembrane region" description="Helical" evidence="5">
    <location>
        <begin position="1112"/>
        <end position="1131"/>
    </location>
</feature>
<feature type="compositionally biased region" description="Pro residues" evidence="4">
    <location>
        <begin position="23"/>
        <end position="32"/>
    </location>
</feature>
<feature type="repeat" description="ANK" evidence="3">
    <location>
        <begin position="268"/>
        <end position="300"/>
    </location>
</feature>
<keyword evidence="5" id="KW-0812">Transmembrane</keyword>
<evidence type="ECO:0000256" key="1">
    <source>
        <dbReference type="ARBA" id="ARBA00022737"/>
    </source>
</evidence>
<feature type="transmembrane region" description="Helical" evidence="5">
    <location>
        <begin position="773"/>
        <end position="790"/>
    </location>
</feature>
<organism evidence="6">
    <name type="scientific">Chromera velia CCMP2878</name>
    <dbReference type="NCBI Taxonomy" id="1169474"/>
    <lineage>
        <taxon>Eukaryota</taxon>
        <taxon>Sar</taxon>
        <taxon>Alveolata</taxon>
        <taxon>Colpodellida</taxon>
        <taxon>Chromeraceae</taxon>
        <taxon>Chromera</taxon>
    </lineage>
</organism>
<protein>
    <submittedName>
        <fullName evidence="6">Uncharacterized protein</fullName>
    </submittedName>
</protein>
<dbReference type="PROSITE" id="PS50088">
    <property type="entry name" value="ANK_REPEAT"/>
    <property type="match status" value="6"/>
</dbReference>
<feature type="repeat" description="ANK" evidence="3">
    <location>
        <begin position="202"/>
        <end position="234"/>
    </location>
</feature>
<feature type="transmembrane region" description="Helical" evidence="5">
    <location>
        <begin position="738"/>
        <end position="757"/>
    </location>
</feature>
<feature type="repeat" description="ANK" evidence="3">
    <location>
        <begin position="235"/>
        <end position="267"/>
    </location>
</feature>
<evidence type="ECO:0000256" key="3">
    <source>
        <dbReference type="PROSITE-ProRule" id="PRU00023"/>
    </source>
</evidence>
<sequence>MTTNTNGRSGRSRGVAPTLPGDAPQPSPPSLAPPQASSIARVRGGRKNAMATPGDDINQRLLRAIQENNLEGARRAILEGADLNTPIAHSMPILPREETSLRHRRMERRHSTWNSTLSSSSATVRSSQSPAETAEMVIREVTARERQVVQQHPLARPQLPRYGLDFRLPSRPRQWPQDQISVSARVLDNTPLSLPLHPNDVEGTAPLGLAAQNNFLDMAVLLIEKGARLEAGNRRGETPLFLAAERNHVRMAQLLLEKGADVQARRSDGIAPLEIAVKEDHVEMVKLLTAHGAVVETGTEENAQVGNSSMHTHEVPFSRQGPIFDAEENPLLSLGLRHKSPGSTRHVLEGGASVLQGLAYYNRICPDEKTAALFLGCWTGDTETVRRSLMEGAEIECDDEEGAPPLFTAVAFENAEVVSLLILNGACLESTNKDSDTPLLFAVRRNSVEMARLLIGNGAETEGGLAGKGEDDRAYLRFLGHKSETPLGLAVRRQQVEMVRVLLEGKAEIDSSVEALQPIGPVLKLCKRLRGIHLSASDRLPSKGKVRASLATVQRDVPRIERVNFQLLSTFGTAVAGPKFFSVLLYSAVTVPQIANDLGSPGLRDLFEVILDQAVTLVDPLCFLLEQIQVCKERTRTDHLSDDFERGVERTRSLVLLLLEERGGGLFARRGGDRLLFLTAVNGEKAVAAMPEVRRLLRSASSCVPEAESLPASAGPLKVVFAVLDQGLLLSPSSVRTFFFLSLLTIIVMCFTTGMLPPDPFTSGGLRKSGERVWIPLIVAMYLSVCHLYLECVQLREAVRSRELLRKRVNPWNVFESIVLLVILICPLAALKSDCMAWGLQRTLVMCGFVLCIRSLEFAMTVRFFGPRIFCMVRMFGDILFFALMLGALLFVFAITVFALAQRTPELLHNQETEDFKRLDRTIFALFNCVLKFSQHELSIFDEAEDDKAFVVAGLIILWEILAVVMMLNFLIALMAKSLDRVETDANELVALFRVRLWADIASLPPEVRLPPCVAPFFFWMGWIRPPSRIEEVVGDRQKECKGGGDRDRDKDLAFKREKTKERKRESEGGSREEGTRATRTWTYHLVLYLVNVVICLPLSIVNAFHFHRPNLAAGFLFGWVCFPLCVVRAVRLAFIRDSAEDRSCLMKGSRHFDAERAFMHRNPSWLCSWEENARIEDERARKEEESMAEIFRERCPSKLVSVGEERRVAREDAEDLEASAREALARIRRSDVSAGLLKEALESGVARITQHIDEKLAGVLSEGPQSANRVASR</sequence>
<feature type="compositionally biased region" description="Low complexity" evidence="4">
    <location>
        <begin position="112"/>
        <end position="129"/>
    </location>
</feature>
<keyword evidence="5" id="KW-1133">Transmembrane helix</keyword>
<feature type="repeat" description="ANK" evidence="3">
    <location>
        <begin position="434"/>
        <end position="460"/>
    </location>
</feature>
<gene>
    <name evidence="6" type="ORF">Cvel_9227</name>
</gene>
<evidence type="ECO:0000256" key="2">
    <source>
        <dbReference type="ARBA" id="ARBA00023043"/>
    </source>
</evidence>